<dbReference type="Pfam" id="PF01643">
    <property type="entry name" value="Acyl-ACP_TE"/>
    <property type="match status" value="1"/>
</dbReference>
<gene>
    <name evidence="2" type="ORF">K3152_09545</name>
</gene>
<sequence>MASPKIAKPVSPVLIAGYSRRGPAATSNPPSHSEQFRAKTLTHKYESTFVAAPEHIDELGHVNNTVWVRWVQDMATAHWNAAARSEDTKRFFWVVTRHEIDYRGNVVEGETVTGSTWIEGSPRGATSIRRVDFRDAQGKVIVSAATTWAMLDRDSQRLVRVRPEVLEPFTEK</sequence>
<protein>
    <submittedName>
        <fullName evidence="2">Acyl-CoA thioesterase</fullName>
    </submittedName>
</protein>
<reference evidence="2 3" key="1">
    <citation type="submission" date="2021-08" db="EMBL/GenBank/DDBJ databases">
        <title>Comparative Genomics Analysis of the Genus Qipengyuania Reveals Extensive Genetic Diversity and Metabolic Versatility, Including the Description of Fifteen Novel Species.</title>
        <authorList>
            <person name="Liu Y."/>
        </authorList>
    </citation>
    <scope>NUCLEOTIDE SEQUENCE [LARGE SCALE GENOMIC DNA]</scope>
    <source>
        <strain evidence="2 3">1NDH17</strain>
    </source>
</reference>
<feature type="domain" description="Acyl-ACP thioesterase N-terminal hotdog" evidence="1">
    <location>
        <begin position="44"/>
        <end position="169"/>
    </location>
</feature>
<name>A0ABS7IZK4_9SPHN</name>
<dbReference type="EMBL" id="JAIGNK010000003">
    <property type="protein sequence ID" value="MBX7458489.1"/>
    <property type="molecule type" value="Genomic_DNA"/>
</dbReference>
<dbReference type="InterPro" id="IPR002864">
    <property type="entry name" value="Acyl-ACP_thioesterase_NHD"/>
</dbReference>
<dbReference type="CDD" id="cd00586">
    <property type="entry name" value="4HBT"/>
    <property type="match status" value="1"/>
</dbReference>
<accession>A0ABS7IZK4</accession>
<dbReference type="Proteomes" id="UP000783253">
    <property type="component" value="Unassembled WGS sequence"/>
</dbReference>
<comment type="caution">
    <text evidence="2">The sequence shown here is derived from an EMBL/GenBank/DDBJ whole genome shotgun (WGS) entry which is preliminary data.</text>
</comment>
<proteinExistence type="predicted"/>
<evidence type="ECO:0000313" key="3">
    <source>
        <dbReference type="Proteomes" id="UP000783253"/>
    </source>
</evidence>
<dbReference type="SUPFAM" id="SSF54637">
    <property type="entry name" value="Thioesterase/thiol ester dehydrase-isomerase"/>
    <property type="match status" value="1"/>
</dbReference>
<evidence type="ECO:0000313" key="2">
    <source>
        <dbReference type="EMBL" id="MBX7458489.1"/>
    </source>
</evidence>
<dbReference type="Gene3D" id="3.10.129.10">
    <property type="entry name" value="Hotdog Thioesterase"/>
    <property type="match status" value="1"/>
</dbReference>
<evidence type="ECO:0000259" key="1">
    <source>
        <dbReference type="Pfam" id="PF01643"/>
    </source>
</evidence>
<organism evidence="2 3">
    <name type="scientific">Qipengyuania polymorpha</name>
    <dbReference type="NCBI Taxonomy" id="2867234"/>
    <lineage>
        <taxon>Bacteria</taxon>
        <taxon>Pseudomonadati</taxon>
        <taxon>Pseudomonadota</taxon>
        <taxon>Alphaproteobacteria</taxon>
        <taxon>Sphingomonadales</taxon>
        <taxon>Erythrobacteraceae</taxon>
        <taxon>Qipengyuania</taxon>
    </lineage>
</organism>
<keyword evidence="3" id="KW-1185">Reference proteome</keyword>
<dbReference type="InterPro" id="IPR029069">
    <property type="entry name" value="HotDog_dom_sf"/>
</dbReference>